<proteinExistence type="predicted"/>
<evidence type="ECO:0000313" key="6">
    <source>
        <dbReference type="EMBL" id="GAH01692.1"/>
    </source>
</evidence>
<dbReference type="InterPro" id="IPR009248">
    <property type="entry name" value="SbmA_BacA"/>
</dbReference>
<dbReference type="GO" id="GO:1904680">
    <property type="term" value="F:peptide transmembrane transporter activity"/>
    <property type="evidence" value="ECO:0007669"/>
    <property type="project" value="InterPro"/>
</dbReference>
<dbReference type="PANTHER" id="PTHR11384">
    <property type="entry name" value="ATP-BINDING CASSETTE, SUB-FAMILY D MEMBER"/>
    <property type="match status" value="1"/>
</dbReference>
<feature type="transmembrane region" description="Helical" evidence="5">
    <location>
        <begin position="164"/>
        <end position="185"/>
    </location>
</feature>
<keyword evidence="3 5" id="KW-1133">Transmembrane helix</keyword>
<dbReference type="GO" id="GO:0015833">
    <property type="term" value="P:peptide transport"/>
    <property type="evidence" value="ECO:0007669"/>
    <property type="project" value="InterPro"/>
</dbReference>
<dbReference type="AlphaFoldDB" id="X1C307"/>
<evidence type="ECO:0008006" key="7">
    <source>
        <dbReference type="Google" id="ProtNLM"/>
    </source>
</evidence>
<sequence>MIKSFFWNKKWLVWAWGGLIFLLISLYFQVYMSVLFNKWYGQFYDMMQMVDKYTVNDFWHSLIYFTKIALVYVVLATITNYFTRIYSLRWREAITFNYIPRWKSVKEEIEGASQRIQEDTYRFARIVESLGLQVVRAIMTLVAFLPILWTLSAKINNVILFGESAGSLVWIALLVSVGGYGYILVRWN</sequence>
<name>X1C307_9ZZZZ</name>
<keyword evidence="4 5" id="KW-0472">Membrane</keyword>
<dbReference type="SUPFAM" id="SSF90123">
    <property type="entry name" value="ABC transporter transmembrane region"/>
    <property type="match status" value="1"/>
</dbReference>
<gene>
    <name evidence="6" type="ORF">S01H4_47741</name>
</gene>
<organism evidence="6">
    <name type="scientific">marine sediment metagenome</name>
    <dbReference type="NCBI Taxonomy" id="412755"/>
    <lineage>
        <taxon>unclassified sequences</taxon>
        <taxon>metagenomes</taxon>
        <taxon>ecological metagenomes</taxon>
    </lineage>
</organism>
<keyword evidence="1" id="KW-0813">Transport</keyword>
<comment type="caution">
    <text evidence="6">The sequence shown here is derived from an EMBL/GenBank/DDBJ whole genome shotgun (WGS) entry which is preliminary data.</text>
</comment>
<dbReference type="PANTHER" id="PTHR11384:SF59">
    <property type="entry name" value="LYSOSOMAL COBALAMIN TRANSPORTER ABCD4"/>
    <property type="match status" value="1"/>
</dbReference>
<dbReference type="GO" id="GO:0005524">
    <property type="term" value="F:ATP binding"/>
    <property type="evidence" value="ECO:0007669"/>
    <property type="project" value="InterPro"/>
</dbReference>
<dbReference type="GO" id="GO:0005886">
    <property type="term" value="C:plasma membrane"/>
    <property type="evidence" value="ECO:0007669"/>
    <property type="project" value="TreeGrafter"/>
</dbReference>
<evidence type="ECO:0000256" key="3">
    <source>
        <dbReference type="ARBA" id="ARBA00022989"/>
    </source>
</evidence>
<reference evidence="6" key="1">
    <citation type="journal article" date="2014" name="Front. Microbiol.">
        <title>High frequency of phylogenetically diverse reductive dehalogenase-homologous genes in deep subseafloor sedimentary metagenomes.</title>
        <authorList>
            <person name="Kawai M."/>
            <person name="Futagami T."/>
            <person name="Toyoda A."/>
            <person name="Takaki Y."/>
            <person name="Nishi S."/>
            <person name="Hori S."/>
            <person name="Arai W."/>
            <person name="Tsubouchi T."/>
            <person name="Morono Y."/>
            <person name="Uchiyama I."/>
            <person name="Ito T."/>
            <person name="Fujiyama A."/>
            <person name="Inagaki F."/>
            <person name="Takami H."/>
        </authorList>
    </citation>
    <scope>NUCLEOTIDE SEQUENCE</scope>
    <source>
        <strain evidence="6">Expedition CK06-06</strain>
    </source>
</reference>
<feature type="transmembrane region" description="Helical" evidence="5">
    <location>
        <begin position="62"/>
        <end position="82"/>
    </location>
</feature>
<protein>
    <recommendedName>
        <fullName evidence="7">ABC transmembrane type-1 domain-containing protein</fullName>
    </recommendedName>
</protein>
<evidence type="ECO:0000256" key="1">
    <source>
        <dbReference type="ARBA" id="ARBA00022448"/>
    </source>
</evidence>
<feature type="transmembrane region" description="Helical" evidence="5">
    <location>
        <begin position="12"/>
        <end position="36"/>
    </location>
</feature>
<dbReference type="Pfam" id="PF05992">
    <property type="entry name" value="SbmA_BacA"/>
    <property type="match status" value="1"/>
</dbReference>
<feature type="transmembrane region" description="Helical" evidence="5">
    <location>
        <begin position="130"/>
        <end position="152"/>
    </location>
</feature>
<dbReference type="InterPro" id="IPR050835">
    <property type="entry name" value="ABC_transporter_sub-D"/>
</dbReference>
<accession>X1C307</accession>
<dbReference type="EMBL" id="BART01026837">
    <property type="protein sequence ID" value="GAH01692.1"/>
    <property type="molecule type" value="Genomic_DNA"/>
</dbReference>
<evidence type="ECO:0000256" key="2">
    <source>
        <dbReference type="ARBA" id="ARBA00022692"/>
    </source>
</evidence>
<dbReference type="InterPro" id="IPR036640">
    <property type="entry name" value="ABC1_TM_sf"/>
</dbReference>
<keyword evidence="2 5" id="KW-0812">Transmembrane</keyword>
<evidence type="ECO:0000256" key="5">
    <source>
        <dbReference type="SAM" id="Phobius"/>
    </source>
</evidence>
<evidence type="ECO:0000256" key="4">
    <source>
        <dbReference type="ARBA" id="ARBA00023136"/>
    </source>
</evidence>